<evidence type="ECO:0000313" key="13">
    <source>
        <dbReference type="EMBL" id="ESN96881.1"/>
    </source>
</evidence>
<dbReference type="OrthoDB" id="196131at2759"/>
<dbReference type="AlphaFoldDB" id="T1FDK3"/>
<dbReference type="InterPro" id="IPR014014">
    <property type="entry name" value="RNA_helicase_DEAD_Q_motif"/>
</dbReference>
<reference evidence="14" key="3">
    <citation type="submission" date="2015-06" db="UniProtKB">
        <authorList>
            <consortium name="EnsemblMetazoa"/>
        </authorList>
    </citation>
    <scope>IDENTIFICATION</scope>
</reference>
<sequence>MSEELCDFDDSDQIEIVQNIKDQENVSIHRSGFRDFLLKPELLRAINDFGFEFPSEIQNDCIPQAILGLDIICQTKSGMGKTAVFLLSTLQQIELNGENVKILVICHTRELAFQISKEFERFSKHMNGVRTAVFFGGRSISKDEETLIKKRPHIVVGTPGRLLALRNKKLTEMLEKLDYNQVIIFVKSVQRCVSLCEQLNKQKYSVVAIHRSMKQDQRLKIYQQFKNFESRIMVPTNLFGRGIDIERVNVVINYDVPEDSDTYLHRVARAGRFDTKGLAVTFLANEYDAETLNQVQERFEVNIDKMPDDIDNAVYF</sequence>
<evidence type="ECO:0000256" key="1">
    <source>
        <dbReference type="ARBA" id="ARBA00004123"/>
    </source>
</evidence>
<feature type="domain" description="DEAD-box RNA helicase Q" evidence="12">
    <location>
        <begin position="31"/>
        <end position="59"/>
    </location>
</feature>
<evidence type="ECO:0000256" key="8">
    <source>
        <dbReference type="ARBA" id="ARBA00038213"/>
    </source>
</evidence>
<evidence type="ECO:0000256" key="9">
    <source>
        <dbReference type="PROSITE-ProRule" id="PRU00552"/>
    </source>
</evidence>
<dbReference type="Pfam" id="PF00271">
    <property type="entry name" value="Helicase_C"/>
    <property type="match status" value="1"/>
</dbReference>
<dbReference type="InterPro" id="IPR027417">
    <property type="entry name" value="P-loop_NTPase"/>
</dbReference>
<evidence type="ECO:0000259" key="11">
    <source>
        <dbReference type="PROSITE" id="PS51194"/>
    </source>
</evidence>
<evidence type="ECO:0000259" key="10">
    <source>
        <dbReference type="PROSITE" id="PS51192"/>
    </source>
</evidence>
<dbReference type="RefSeq" id="XP_009025018.1">
    <property type="nucleotide sequence ID" value="XM_009026770.1"/>
</dbReference>
<keyword evidence="7" id="KW-0539">Nucleus</keyword>
<dbReference type="Gene3D" id="3.40.50.300">
    <property type="entry name" value="P-loop containing nucleotide triphosphate hydrolases"/>
    <property type="match status" value="2"/>
</dbReference>
<dbReference type="EnsemblMetazoa" id="HelroT178681">
    <property type="protein sequence ID" value="HelroP178681"/>
    <property type="gene ID" value="HelroG178681"/>
</dbReference>
<dbReference type="EMBL" id="AMQM01006526">
    <property type="status" value="NOT_ANNOTATED_CDS"/>
    <property type="molecule type" value="Genomic_DNA"/>
</dbReference>
<dbReference type="KEGG" id="hro:HELRODRAFT_178681"/>
<dbReference type="InterPro" id="IPR014001">
    <property type="entry name" value="Helicase_ATP-bd"/>
</dbReference>
<feature type="short sequence motif" description="Q motif" evidence="9">
    <location>
        <begin position="31"/>
        <end position="59"/>
    </location>
</feature>
<dbReference type="GO" id="GO:0000398">
    <property type="term" value="P:mRNA splicing, via spliceosome"/>
    <property type="evidence" value="ECO:0000318"/>
    <property type="project" value="GO_Central"/>
</dbReference>
<evidence type="ECO:0000313" key="15">
    <source>
        <dbReference type="Proteomes" id="UP000015101"/>
    </source>
</evidence>
<dbReference type="EC" id="3.6.4.13" evidence="2"/>
<evidence type="ECO:0000256" key="4">
    <source>
        <dbReference type="ARBA" id="ARBA00022801"/>
    </source>
</evidence>
<evidence type="ECO:0000313" key="14">
    <source>
        <dbReference type="EnsemblMetazoa" id="HelroP178681"/>
    </source>
</evidence>
<dbReference type="GO" id="GO:0003729">
    <property type="term" value="F:mRNA binding"/>
    <property type="evidence" value="ECO:0000318"/>
    <property type="project" value="GO_Central"/>
</dbReference>
<dbReference type="GeneID" id="20206902"/>
<gene>
    <name evidence="14" type="primary">20206902</name>
    <name evidence="13" type="ORF">HELRODRAFT_178681</name>
</gene>
<dbReference type="SMART" id="SM00490">
    <property type="entry name" value="HELICc"/>
    <property type="match status" value="1"/>
</dbReference>
<dbReference type="GO" id="GO:0006406">
    <property type="term" value="P:mRNA export from nucleus"/>
    <property type="evidence" value="ECO:0000318"/>
    <property type="project" value="GO_Central"/>
</dbReference>
<accession>T1FDK3</accession>
<dbReference type="Proteomes" id="UP000015101">
    <property type="component" value="Unassembled WGS sequence"/>
</dbReference>
<protein>
    <recommendedName>
        <fullName evidence="2">RNA helicase</fullName>
        <ecNumber evidence="2">3.6.4.13</ecNumber>
    </recommendedName>
</protein>
<evidence type="ECO:0000259" key="12">
    <source>
        <dbReference type="PROSITE" id="PS51195"/>
    </source>
</evidence>
<dbReference type="FunFam" id="3.40.50.300:FF:000111">
    <property type="entry name" value="DEAD-box ATP-dependent RNA helicase"/>
    <property type="match status" value="1"/>
</dbReference>
<dbReference type="PANTHER" id="PTHR47958">
    <property type="entry name" value="ATP-DEPENDENT RNA HELICASE DBP3"/>
    <property type="match status" value="1"/>
</dbReference>
<dbReference type="CTD" id="20206902"/>
<dbReference type="PROSITE" id="PS51195">
    <property type="entry name" value="Q_MOTIF"/>
    <property type="match status" value="1"/>
</dbReference>
<feature type="domain" description="Helicase C-terminal" evidence="11">
    <location>
        <begin position="169"/>
        <end position="314"/>
    </location>
</feature>
<comment type="similarity">
    <text evidence="8">Belongs to the DEAD box helicase family. DECD subfamily.</text>
</comment>
<dbReference type="InterPro" id="IPR001650">
    <property type="entry name" value="Helicase_C-like"/>
</dbReference>
<organism evidence="14 15">
    <name type="scientific">Helobdella robusta</name>
    <name type="common">Californian leech</name>
    <dbReference type="NCBI Taxonomy" id="6412"/>
    <lineage>
        <taxon>Eukaryota</taxon>
        <taxon>Metazoa</taxon>
        <taxon>Spiralia</taxon>
        <taxon>Lophotrochozoa</taxon>
        <taxon>Annelida</taxon>
        <taxon>Clitellata</taxon>
        <taxon>Hirudinea</taxon>
        <taxon>Rhynchobdellida</taxon>
        <taxon>Glossiphoniidae</taxon>
        <taxon>Helobdella</taxon>
    </lineage>
</organism>
<reference evidence="15" key="1">
    <citation type="submission" date="2012-12" db="EMBL/GenBank/DDBJ databases">
        <authorList>
            <person name="Hellsten U."/>
            <person name="Grimwood J."/>
            <person name="Chapman J.A."/>
            <person name="Shapiro H."/>
            <person name="Aerts A."/>
            <person name="Otillar R.P."/>
            <person name="Terry A.Y."/>
            <person name="Boore J.L."/>
            <person name="Simakov O."/>
            <person name="Marletaz F."/>
            <person name="Cho S.-J."/>
            <person name="Edsinger-Gonzales E."/>
            <person name="Havlak P."/>
            <person name="Kuo D.-H."/>
            <person name="Larsson T."/>
            <person name="Lv J."/>
            <person name="Arendt D."/>
            <person name="Savage R."/>
            <person name="Osoegawa K."/>
            <person name="de Jong P."/>
            <person name="Lindberg D.R."/>
            <person name="Seaver E.C."/>
            <person name="Weisblat D.A."/>
            <person name="Putnam N.H."/>
            <person name="Grigoriev I.V."/>
            <person name="Rokhsar D.S."/>
        </authorList>
    </citation>
    <scope>NUCLEOTIDE SEQUENCE</scope>
</reference>
<dbReference type="GO" id="GO:0016787">
    <property type="term" value="F:hydrolase activity"/>
    <property type="evidence" value="ECO:0007669"/>
    <property type="project" value="UniProtKB-KW"/>
</dbReference>
<dbReference type="InParanoid" id="T1FDK3"/>
<dbReference type="SMART" id="SM00487">
    <property type="entry name" value="DEXDc"/>
    <property type="match status" value="1"/>
</dbReference>
<name>T1FDK3_HELRO</name>
<dbReference type="PROSITE" id="PS51192">
    <property type="entry name" value="HELICASE_ATP_BIND_1"/>
    <property type="match status" value="1"/>
</dbReference>
<dbReference type="STRING" id="6412.T1FDK3"/>
<keyword evidence="3" id="KW-0547">Nucleotide-binding</keyword>
<evidence type="ECO:0000256" key="3">
    <source>
        <dbReference type="ARBA" id="ARBA00022741"/>
    </source>
</evidence>
<dbReference type="CDD" id="cd18787">
    <property type="entry name" value="SF2_C_DEAD"/>
    <property type="match status" value="1"/>
</dbReference>
<evidence type="ECO:0000256" key="5">
    <source>
        <dbReference type="ARBA" id="ARBA00022806"/>
    </source>
</evidence>
<dbReference type="GO" id="GO:0005634">
    <property type="term" value="C:nucleus"/>
    <property type="evidence" value="ECO:0007669"/>
    <property type="project" value="UniProtKB-SubCell"/>
</dbReference>
<dbReference type="PROSITE" id="PS51194">
    <property type="entry name" value="HELICASE_CTER"/>
    <property type="match status" value="1"/>
</dbReference>
<keyword evidence="5" id="KW-0347">Helicase</keyword>
<proteinExistence type="inferred from homology"/>
<evidence type="ECO:0000256" key="6">
    <source>
        <dbReference type="ARBA" id="ARBA00022840"/>
    </source>
</evidence>
<reference evidence="13 15" key="2">
    <citation type="journal article" date="2013" name="Nature">
        <title>Insights into bilaterian evolution from three spiralian genomes.</title>
        <authorList>
            <person name="Simakov O."/>
            <person name="Marletaz F."/>
            <person name="Cho S.J."/>
            <person name="Edsinger-Gonzales E."/>
            <person name="Havlak P."/>
            <person name="Hellsten U."/>
            <person name="Kuo D.H."/>
            <person name="Larsson T."/>
            <person name="Lv J."/>
            <person name="Arendt D."/>
            <person name="Savage R."/>
            <person name="Osoegawa K."/>
            <person name="de Jong P."/>
            <person name="Grimwood J."/>
            <person name="Chapman J.A."/>
            <person name="Shapiro H."/>
            <person name="Aerts A."/>
            <person name="Otillar R.P."/>
            <person name="Terry A.Y."/>
            <person name="Boore J.L."/>
            <person name="Grigoriev I.V."/>
            <person name="Lindberg D.R."/>
            <person name="Seaver E.C."/>
            <person name="Weisblat D.A."/>
            <person name="Putnam N.H."/>
            <person name="Rokhsar D.S."/>
        </authorList>
    </citation>
    <scope>NUCLEOTIDE SEQUENCE</scope>
</reference>
<evidence type="ECO:0000256" key="7">
    <source>
        <dbReference type="ARBA" id="ARBA00023242"/>
    </source>
</evidence>
<dbReference type="GO" id="GO:0003724">
    <property type="term" value="F:RNA helicase activity"/>
    <property type="evidence" value="ECO:0000318"/>
    <property type="project" value="GO_Central"/>
</dbReference>
<dbReference type="GO" id="GO:0005524">
    <property type="term" value="F:ATP binding"/>
    <property type="evidence" value="ECO:0007669"/>
    <property type="project" value="UniProtKB-KW"/>
</dbReference>
<evidence type="ECO:0000256" key="2">
    <source>
        <dbReference type="ARBA" id="ARBA00012552"/>
    </source>
</evidence>
<keyword evidence="6" id="KW-0067">ATP-binding</keyword>
<comment type="subcellular location">
    <subcellularLocation>
        <location evidence="1">Nucleus</location>
    </subcellularLocation>
</comment>
<keyword evidence="4" id="KW-0378">Hydrolase</keyword>
<dbReference type="eggNOG" id="KOG0329">
    <property type="taxonomic scope" value="Eukaryota"/>
</dbReference>
<feature type="domain" description="Helicase ATP-binding" evidence="10">
    <location>
        <begin position="62"/>
        <end position="179"/>
    </location>
</feature>
<dbReference type="HOGENOM" id="CLU_003041_1_0_1"/>
<keyword evidence="15" id="KW-1185">Reference proteome</keyword>
<dbReference type="SUPFAM" id="SSF52540">
    <property type="entry name" value="P-loop containing nucleoside triphosphate hydrolases"/>
    <property type="match status" value="2"/>
</dbReference>
<dbReference type="EMBL" id="KB097487">
    <property type="protein sequence ID" value="ESN96881.1"/>
    <property type="molecule type" value="Genomic_DNA"/>
</dbReference>